<accession>A0ABD3MG63</accession>
<keyword evidence="2" id="KW-1185">Reference proteome</keyword>
<gene>
    <name evidence="1" type="ORF">ACHAW5_007802</name>
</gene>
<comment type="caution">
    <text evidence="1">The sequence shown here is derived from an EMBL/GenBank/DDBJ whole genome shotgun (WGS) entry which is preliminary data.</text>
</comment>
<organism evidence="1 2">
    <name type="scientific">Stephanodiscus triporus</name>
    <dbReference type="NCBI Taxonomy" id="2934178"/>
    <lineage>
        <taxon>Eukaryota</taxon>
        <taxon>Sar</taxon>
        <taxon>Stramenopiles</taxon>
        <taxon>Ochrophyta</taxon>
        <taxon>Bacillariophyta</taxon>
        <taxon>Coscinodiscophyceae</taxon>
        <taxon>Thalassiosirophycidae</taxon>
        <taxon>Stephanodiscales</taxon>
        <taxon>Stephanodiscaceae</taxon>
        <taxon>Stephanodiscus</taxon>
    </lineage>
</organism>
<dbReference type="Proteomes" id="UP001530315">
    <property type="component" value="Unassembled WGS sequence"/>
</dbReference>
<dbReference type="AlphaFoldDB" id="A0ABD3MG63"/>
<evidence type="ECO:0000313" key="2">
    <source>
        <dbReference type="Proteomes" id="UP001530315"/>
    </source>
</evidence>
<evidence type="ECO:0000313" key="1">
    <source>
        <dbReference type="EMBL" id="KAL3762557.1"/>
    </source>
</evidence>
<proteinExistence type="predicted"/>
<protein>
    <submittedName>
        <fullName evidence="1">Uncharacterized protein</fullName>
    </submittedName>
</protein>
<sequence>MMKVFHERIMQRRRILGETKPSTSWMIPVLVASANSNDLTTLAPFNVTPPSSTFKARYTLDERDYEHKVT</sequence>
<reference evidence="1 2" key="1">
    <citation type="submission" date="2024-10" db="EMBL/GenBank/DDBJ databases">
        <title>Updated reference genomes for cyclostephanoid diatoms.</title>
        <authorList>
            <person name="Roberts W.R."/>
            <person name="Alverson A.J."/>
        </authorList>
    </citation>
    <scope>NUCLEOTIDE SEQUENCE [LARGE SCALE GENOMIC DNA]</scope>
    <source>
        <strain evidence="1 2">AJA276-08</strain>
    </source>
</reference>
<dbReference type="EMBL" id="JALLAZ020001825">
    <property type="protein sequence ID" value="KAL3762557.1"/>
    <property type="molecule type" value="Genomic_DNA"/>
</dbReference>
<name>A0ABD3MG63_9STRA</name>